<dbReference type="AlphaFoldDB" id="A0A834CPU9"/>
<comment type="caution">
    <text evidence="1">The sequence shown here is derived from an EMBL/GenBank/DDBJ whole genome shotgun (WGS) entry which is preliminary data.</text>
</comment>
<protein>
    <submittedName>
        <fullName evidence="1">Uncharacterized protein</fullName>
    </submittedName>
</protein>
<reference evidence="1" key="1">
    <citation type="journal article" name="BMC Genomics">
        <title>Long-read sequencing and de novo genome assembly of marine medaka (Oryzias melastigma).</title>
        <authorList>
            <person name="Liang P."/>
            <person name="Saqib H.S.A."/>
            <person name="Ni X."/>
            <person name="Shen Y."/>
        </authorList>
    </citation>
    <scope>NUCLEOTIDE SEQUENCE</scope>
    <source>
        <strain evidence="1">Bigg-433</strain>
    </source>
</reference>
<proteinExistence type="predicted"/>
<dbReference type="Proteomes" id="UP000646548">
    <property type="component" value="Unassembled WGS sequence"/>
</dbReference>
<dbReference type="EMBL" id="WKFB01000232">
    <property type="protein sequence ID" value="KAF6730691.1"/>
    <property type="molecule type" value="Genomic_DNA"/>
</dbReference>
<gene>
    <name evidence="1" type="ORF">FQA47_015786</name>
</gene>
<sequence>MGLASAFTKYGPSGALIPTWRGCASEARRDARRTFSAWRIETKHLRDYKSNCWLHRRVCGNHHRFI</sequence>
<organism evidence="1 2">
    <name type="scientific">Oryzias melastigma</name>
    <name type="common">Marine medaka</name>
    <dbReference type="NCBI Taxonomy" id="30732"/>
    <lineage>
        <taxon>Eukaryota</taxon>
        <taxon>Metazoa</taxon>
        <taxon>Chordata</taxon>
        <taxon>Craniata</taxon>
        <taxon>Vertebrata</taxon>
        <taxon>Euteleostomi</taxon>
        <taxon>Actinopterygii</taxon>
        <taxon>Neopterygii</taxon>
        <taxon>Teleostei</taxon>
        <taxon>Neoteleostei</taxon>
        <taxon>Acanthomorphata</taxon>
        <taxon>Ovalentaria</taxon>
        <taxon>Atherinomorphae</taxon>
        <taxon>Beloniformes</taxon>
        <taxon>Adrianichthyidae</taxon>
        <taxon>Oryziinae</taxon>
        <taxon>Oryzias</taxon>
    </lineage>
</organism>
<accession>A0A834CPU9</accession>
<evidence type="ECO:0000313" key="1">
    <source>
        <dbReference type="EMBL" id="KAF6730691.1"/>
    </source>
</evidence>
<evidence type="ECO:0000313" key="2">
    <source>
        <dbReference type="Proteomes" id="UP000646548"/>
    </source>
</evidence>
<name>A0A834CPU9_ORYME</name>